<name>A0A1W1VQE3_DESTI</name>
<evidence type="ECO:0000313" key="5">
    <source>
        <dbReference type="EMBL" id="SMB95585.1"/>
    </source>
</evidence>
<reference evidence="5 6" key="1">
    <citation type="submission" date="2017-04" db="EMBL/GenBank/DDBJ databases">
        <authorList>
            <person name="Afonso C.L."/>
            <person name="Miller P.J."/>
            <person name="Scott M.A."/>
            <person name="Spackman E."/>
            <person name="Goraichik I."/>
            <person name="Dimitrov K.M."/>
            <person name="Suarez D.L."/>
            <person name="Swayne D.E."/>
        </authorList>
    </citation>
    <scope>NUCLEOTIDE SEQUENCE [LARGE SCALE GENOMIC DNA]</scope>
    <source>
        <strain evidence="5 6">DSM 11270</strain>
    </source>
</reference>
<dbReference type="Pfam" id="PF16325">
    <property type="entry name" value="Peptidase_U32_C"/>
    <property type="match status" value="1"/>
</dbReference>
<keyword evidence="2" id="KW-0378">Hydrolase</keyword>
<dbReference type="InterPro" id="IPR051454">
    <property type="entry name" value="RNA/ubiquinone_mod_enzymes"/>
</dbReference>
<dbReference type="AlphaFoldDB" id="A0A1W1VQE3"/>
<keyword evidence="1 5" id="KW-0645">Protease</keyword>
<dbReference type="Gene3D" id="2.40.30.10">
    <property type="entry name" value="Translation factors"/>
    <property type="match status" value="1"/>
</dbReference>
<dbReference type="PANTHER" id="PTHR30217">
    <property type="entry name" value="PEPTIDASE U32 FAMILY"/>
    <property type="match status" value="1"/>
</dbReference>
<evidence type="ECO:0000313" key="6">
    <source>
        <dbReference type="Proteomes" id="UP000192731"/>
    </source>
</evidence>
<evidence type="ECO:0000256" key="3">
    <source>
        <dbReference type="ARBA" id="ARBA00038374"/>
    </source>
</evidence>
<dbReference type="EMBL" id="FWWT01000022">
    <property type="protein sequence ID" value="SMB95585.1"/>
    <property type="molecule type" value="Genomic_DNA"/>
</dbReference>
<evidence type="ECO:0000256" key="2">
    <source>
        <dbReference type="ARBA" id="ARBA00022801"/>
    </source>
</evidence>
<gene>
    <name evidence="5" type="ORF">SAMN00017405_0438</name>
</gene>
<organism evidence="5 6">
    <name type="scientific">Desulfonispora thiosulfatigenes DSM 11270</name>
    <dbReference type="NCBI Taxonomy" id="656914"/>
    <lineage>
        <taxon>Bacteria</taxon>
        <taxon>Bacillati</taxon>
        <taxon>Bacillota</taxon>
        <taxon>Clostridia</taxon>
        <taxon>Eubacteriales</taxon>
        <taxon>Peptococcaceae</taxon>
        <taxon>Desulfonispora</taxon>
    </lineage>
</organism>
<dbReference type="InterPro" id="IPR032525">
    <property type="entry name" value="Peptidase_U32_C"/>
</dbReference>
<accession>A0A1W1VQE3</accession>
<dbReference type="PANTHER" id="PTHR30217:SF6">
    <property type="entry name" value="TRNA HYDROXYLATION PROTEIN P"/>
    <property type="match status" value="1"/>
</dbReference>
<dbReference type="GO" id="GO:0006508">
    <property type="term" value="P:proteolysis"/>
    <property type="evidence" value="ECO:0007669"/>
    <property type="project" value="UniProtKB-KW"/>
</dbReference>
<dbReference type="GO" id="GO:0008233">
    <property type="term" value="F:peptidase activity"/>
    <property type="evidence" value="ECO:0007669"/>
    <property type="project" value="UniProtKB-KW"/>
</dbReference>
<evidence type="ECO:0000259" key="4">
    <source>
        <dbReference type="Pfam" id="PF16325"/>
    </source>
</evidence>
<comment type="similarity">
    <text evidence="3">Belongs to the peptidase U32 family.</text>
</comment>
<dbReference type="STRING" id="656914.SAMN00017405_0438"/>
<dbReference type="PROSITE" id="PS01276">
    <property type="entry name" value="PEPTIDASE_U32"/>
    <property type="match status" value="1"/>
</dbReference>
<dbReference type="Proteomes" id="UP000192731">
    <property type="component" value="Unassembled WGS sequence"/>
</dbReference>
<feature type="domain" description="Peptidase family U32 C-terminal" evidence="4">
    <location>
        <begin position="323"/>
        <end position="404"/>
    </location>
</feature>
<dbReference type="Pfam" id="PF01136">
    <property type="entry name" value="Peptidase_U32"/>
    <property type="match status" value="1"/>
</dbReference>
<protein>
    <submittedName>
        <fullName evidence="5">Putative protease</fullName>
    </submittedName>
</protein>
<keyword evidence="6" id="KW-1185">Reference proteome</keyword>
<evidence type="ECO:0000256" key="1">
    <source>
        <dbReference type="ARBA" id="ARBA00022670"/>
    </source>
</evidence>
<dbReference type="InterPro" id="IPR001539">
    <property type="entry name" value="Peptidase_U32"/>
</dbReference>
<proteinExistence type="inferred from homology"/>
<sequence>MIKMKKPELLAPAGNLEKLKFAVLYGADAVYLGGKNFSLRAFAGNFEIDEIQEGVKFAHEHNVKVYVTINIFPHNADLIGLDSYLKDLYDVGVDAIICADPGVIMIAKETVPKLEIHLSTQANNVNWASAKFWLDQGINRIVAARELSLNEIKEIKDKTGAQMECFVHGAMCISYSGRCLLSNYMVGRDANLGECAQACRWNYNLVEEKRPGVYYPVFEDEKGTYVFNSQDLCLIDQLDKLIEAGIDSFKIEGRMKSISYVATILRSYRKAIDSFFEKNKYKVEDKWKEELDKISHRPYTTGFYFKDLNNASSSIESSNYIRPYEFLGVVLDYNENEKMVTIEQRNKFEIGDKIEFFGPTWDDFTQTIEIMYDDKGNQIQAAPHPNQIVKIPVKQKLAPYYIMRKEI</sequence>